<proteinExistence type="predicted"/>
<gene>
    <name evidence="1" type="ORF">PVAP13_8NG186802</name>
</gene>
<accession>A0A8T0P5A8</accession>
<organism evidence="1 2">
    <name type="scientific">Panicum virgatum</name>
    <name type="common">Blackwell switchgrass</name>
    <dbReference type="NCBI Taxonomy" id="38727"/>
    <lineage>
        <taxon>Eukaryota</taxon>
        <taxon>Viridiplantae</taxon>
        <taxon>Streptophyta</taxon>
        <taxon>Embryophyta</taxon>
        <taxon>Tracheophyta</taxon>
        <taxon>Spermatophyta</taxon>
        <taxon>Magnoliopsida</taxon>
        <taxon>Liliopsida</taxon>
        <taxon>Poales</taxon>
        <taxon>Poaceae</taxon>
        <taxon>PACMAD clade</taxon>
        <taxon>Panicoideae</taxon>
        <taxon>Panicodae</taxon>
        <taxon>Paniceae</taxon>
        <taxon>Panicinae</taxon>
        <taxon>Panicum</taxon>
        <taxon>Panicum sect. Hiantes</taxon>
    </lineage>
</organism>
<name>A0A8T0P5A8_PANVG</name>
<protein>
    <submittedName>
        <fullName evidence="1">Uncharacterized protein</fullName>
    </submittedName>
</protein>
<keyword evidence="2" id="KW-1185">Reference proteome</keyword>
<dbReference type="AlphaFoldDB" id="A0A8T0P5A8"/>
<dbReference type="Proteomes" id="UP000823388">
    <property type="component" value="Chromosome 8N"/>
</dbReference>
<sequence length="49" mass="5597">MLDAFSTHLTFLGEKQLSCTMGNICSSFHEFITLFGTWSVPYNMAFPFK</sequence>
<dbReference type="EMBL" id="CM029052">
    <property type="protein sequence ID" value="KAG2557307.1"/>
    <property type="molecule type" value="Genomic_DNA"/>
</dbReference>
<comment type="caution">
    <text evidence="1">The sequence shown here is derived from an EMBL/GenBank/DDBJ whole genome shotgun (WGS) entry which is preliminary data.</text>
</comment>
<evidence type="ECO:0000313" key="2">
    <source>
        <dbReference type="Proteomes" id="UP000823388"/>
    </source>
</evidence>
<reference evidence="1" key="1">
    <citation type="submission" date="2020-05" db="EMBL/GenBank/DDBJ databases">
        <title>WGS assembly of Panicum virgatum.</title>
        <authorList>
            <person name="Lovell J.T."/>
            <person name="Jenkins J."/>
            <person name="Shu S."/>
            <person name="Juenger T.E."/>
            <person name="Schmutz J."/>
        </authorList>
    </citation>
    <scope>NUCLEOTIDE SEQUENCE</scope>
    <source>
        <strain evidence="1">AP13</strain>
    </source>
</reference>
<evidence type="ECO:0000313" key="1">
    <source>
        <dbReference type="EMBL" id="KAG2557307.1"/>
    </source>
</evidence>